<protein>
    <submittedName>
        <fullName evidence="1">Uncharacterized protein</fullName>
    </submittedName>
</protein>
<dbReference type="Proteomes" id="UP000479710">
    <property type="component" value="Unassembled WGS sequence"/>
</dbReference>
<dbReference type="EMBL" id="SPHZ02000003">
    <property type="protein sequence ID" value="KAF0923200.1"/>
    <property type="molecule type" value="Genomic_DNA"/>
</dbReference>
<evidence type="ECO:0000313" key="2">
    <source>
        <dbReference type="Proteomes" id="UP000479710"/>
    </source>
</evidence>
<proteinExistence type="predicted"/>
<sequence>MPVTKTTKVVNAVQTAPPVPADGIDAAAAGYIEKMKRQRAAESAGAPAAASTSTRAATIRMNLAGSNINKASRVYIDRMKRQWAAEAAADS</sequence>
<comment type="caution">
    <text evidence="1">The sequence shown here is derived from an EMBL/GenBank/DDBJ whole genome shotgun (WGS) entry which is preliminary data.</text>
</comment>
<dbReference type="AlphaFoldDB" id="A0A6G1EEG7"/>
<keyword evidence="2" id="KW-1185">Reference proteome</keyword>
<name>A0A6G1EEG7_9ORYZ</name>
<accession>A0A6G1EEG7</accession>
<reference evidence="1 2" key="1">
    <citation type="submission" date="2019-11" db="EMBL/GenBank/DDBJ databases">
        <title>Whole genome sequence of Oryza granulata.</title>
        <authorList>
            <person name="Li W."/>
        </authorList>
    </citation>
    <scope>NUCLEOTIDE SEQUENCE [LARGE SCALE GENOMIC DNA]</scope>
    <source>
        <strain evidence="2">cv. Menghai</strain>
        <tissue evidence="1">Leaf</tissue>
    </source>
</reference>
<gene>
    <name evidence="1" type="ORF">E2562_003411</name>
</gene>
<organism evidence="1 2">
    <name type="scientific">Oryza meyeriana var. granulata</name>
    <dbReference type="NCBI Taxonomy" id="110450"/>
    <lineage>
        <taxon>Eukaryota</taxon>
        <taxon>Viridiplantae</taxon>
        <taxon>Streptophyta</taxon>
        <taxon>Embryophyta</taxon>
        <taxon>Tracheophyta</taxon>
        <taxon>Spermatophyta</taxon>
        <taxon>Magnoliopsida</taxon>
        <taxon>Liliopsida</taxon>
        <taxon>Poales</taxon>
        <taxon>Poaceae</taxon>
        <taxon>BOP clade</taxon>
        <taxon>Oryzoideae</taxon>
        <taxon>Oryzeae</taxon>
        <taxon>Oryzinae</taxon>
        <taxon>Oryza</taxon>
        <taxon>Oryza meyeriana</taxon>
    </lineage>
</organism>
<evidence type="ECO:0000313" key="1">
    <source>
        <dbReference type="EMBL" id="KAF0923200.1"/>
    </source>
</evidence>